<sequence>MPTRTRNSNKDAEHTVYYSKKVPKQKLFPERRKTVRSKPGRDDVVPEPKQTTLKSQKRRSNEIVEDSEGDEDDEEELEEQESPPPAKVPRRSTKATPKVPRKPRTRGRKRNSDVLQEAQLEEDEAPVRPIAKRRRTARQPTNDEATELPSPAPSSELEEEEQPRRGKKQSTMTQLVDGRLPRLGEKEPKFKPLKRTPRTSWGSRKSKSAEKDRKQQTLTQMVPGLTMLGIMSDDDMEEALDDLEQENSASELHQAAIARHQARRRSPLAAEGSDGEIAENIPVVVPRTQNERPEENEAGLEEDDDEDAYEPTQHVEAPKGGRRRSTRPSSRNQKRKSPAEATASTPKRRSTTSKYSLLATPTRRVLELRSSQSPAESEFSTQDMQDRTPLKEREANSLRIEDTPSKRKQVTFQELPKDVEPSPRRRRFGSVIRDSDDEDNWSEDEDIVTGQTIGANTQAIIRGIENPIPAKNVGSETQAILAQIDQACAHAEEASVWDERESSQELGNGPTITYEESQELGTPNNALQDENEDMDDDAPSSGQRRSIKVEPFTQNIASLPKQRDVDSSQNIRPSNVDETLEEANSPNGLSGSAPLAETSSNDDLPTTPVIIKDECSDDDDTIHPTPPPATALQESSLLDLDGEPIQVPRSPSPPPSKPQDTTASHSSRAEHQLLVEWTRYSQHQRMRLPPPSSTNNPYPPSTIPPSRQYPHPNSHSHPKSTHTGISQATTIDLPSQIPLHSQPSTHTTPRKTHHTQSLVSPERPPSLVIPSSFPSPSKAMVDEWSSPIFGNTMFGGTLDVDNFSIPAPPPGMGMEEGQWDDEDKEM</sequence>
<feature type="compositionally biased region" description="Basic residues" evidence="1">
    <location>
        <begin position="88"/>
        <end position="109"/>
    </location>
</feature>
<feature type="compositionally biased region" description="Basic and acidic residues" evidence="1">
    <location>
        <begin position="492"/>
        <end position="503"/>
    </location>
</feature>
<feature type="region of interest" description="Disordered" evidence="1">
    <location>
        <begin position="800"/>
        <end position="826"/>
    </location>
</feature>
<feature type="compositionally biased region" description="Basic and acidic residues" evidence="1">
    <location>
        <begin position="384"/>
        <end position="405"/>
    </location>
</feature>
<feature type="compositionally biased region" description="Polar residues" evidence="1">
    <location>
        <begin position="567"/>
        <end position="590"/>
    </location>
</feature>
<feature type="compositionally biased region" description="Acidic residues" evidence="1">
    <location>
        <begin position="296"/>
        <end position="309"/>
    </location>
</feature>
<dbReference type="Proteomes" id="UP000799779">
    <property type="component" value="Unassembled WGS sequence"/>
</dbReference>
<feature type="compositionally biased region" description="Acidic residues" evidence="1">
    <location>
        <begin position="529"/>
        <end position="538"/>
    </location>
</feature>
<feature type="compositionally biased region" description="Polar residues" evidence="1">
    <location>
        <begin position="504"/>
        <end position="528"/>
    </location>
</feature>
<name>A0A6A5WQD6_9PLEO</name>
<feature type="region of interest" description="Disordered" evidence="1">
    <location>
        <begin position="492"/>
        <end position="778"/>
    </location>
</feature>
<evidence type="ECO:0000313" key="2">
    <source>
        <dbReference type="EMBL" id="KAF2003737.1"/>
    </source>
</evidence>
<accession>A0A6A5WQD6</accession>
<organism evidence="2 3">
    <name type="scientific">Amniculicola lignicola CBS 123094</name>
    <dbReference type="NCBI Taxonomy" id="1392246"/>
    <lineage>
        <taxon>Eukaryota</taxon>
        <taxon>Fungi</taxon>
        <taxon>Dikarya</taxon>
        <taxon>Ascomycota</taxon>
        <taxon>Pezizomycotina</taxon>
        <taxon>Dothideomycetes</taxon>
        <taxon>Pleosporomycetidae</taxon>
        <taxon>Pleosporales</taxon>
        <taxon>Amniculicolaceae</taxon>
        <taxon>Amniculicola</taxon>
    </lineage>
</organism>
<feature type="compositionally biased region" description="Basic and acidic residues" evidence="1">
    <location>
        <begin position="179"/>
        <end position="190"/>
    </location>
</feature>
<feature type="compositionally biased region" description="Acidic residues" evidence="1">
    <location>
        <begin position="232"/>
        <end position="245"/>
    </location>
</feature>
<feature type="compositionally biased region" description="Acidic residues" evidence="1">
    <location>
        <begin position="435"/>
        <end position="446"/>
    </location>
</feature>
<keyword evidence="3" id="KW-1185">Reference proteome</keyword>
<evidence type="ECO:0000313" key="3">
    <source>
        <dbReference type="Proteomes" id="UP000799779"/>
    </source>
</evidence>
<feature type="compositionally biased region" description="Acidic residues" evidence="1">
    <location>
        <begin position="63"/>
        <end position="81"/>
    </location>
</feature>
<protein>
    <submittedName>
        <fullName evidence="2">Uncharacterized protein</fullName>
    </submittedName>
</protein>
<dbReference type="EMBL" id="ML977571">
    <property type="protein sequence ID" value="KAF2003737.1"/>
    <property type="molecule type" value="Genomic_DNA"/>
</dbReference>
<feature type="compositionally biased region" description="Basic residues" evidence="1">
    <location>
        <begin position="320"/>
        <end position="336"/>
    </location>
</feature>
<evidence type="ECO:0000256" key="1">
    <source>
        <dbReference type="SAM" id="MobiDB-lite"/>
    </source>
</evidence>
<dbReference type="AlphaFoldDB" id="A0A6A5WQD6"/>
<feature type="compositionally biased region" description="Polar residues" evidence="1">
    <location>
        <begin position="369"/>
        <end position="383"/>
    </location>
</feature>
<feature type="compositionally biased region" description="Polar residues" evidence="1">
    <location>
        <begin position="721"/>
        <end position="747"/>
    </location>
</feature>
<feature type="region of interest" description="Disordered" evidence="1">
    <location>
        <begin position="1"/>
        <end position="446"/>
    </location>
</feature>
<feature type="compositionally biased region" description="Acidic residues" evidence="1">
    <location>
        <begin position="817"/>
        <end position="826"/>
    </location>
</feature>
<proteinExistence type="predicted"/>
<reference evidence="2" key="1">
    <citation type="journal article" date="2020" name="Stud. Mycol.">
        <title>101 Dothideomycetes genomes: a test case for predicting lifestyles and emergence of pathogens.</title>
        <authorList>
            <person name="Haridas S."/>
            <person name="Albert R."/>
            <person name="Binder M."/>
            <person name="Bloem J."/>
            <person name="Labutti K."/>
            <person name="Salamov A."/>
            <person name="Andreopoulos B."/>
            <person name="Baker S."/>
            <person name="Barry K."/>
            <person name="Bills G."/>
            <person name="Bluhm B."/>
            <person name="Cannon C."/>
            <person name="Castanera R."/>
            <person name="Culley D."/>
            <person name="Daum C."/>
            <person name="Ezra D."/>
            <person name="Gonzalez J."/>
            <person name="Henrissat B."/>
            <person name="Kuo A."/>
            <person name="Liang C."/>
            <person name="Lipzen A."/>
            <person name="Lutzoni F."/>
            <person name="Magnuson J."/>
            <person name="Mondo S."/>
            <person name="Nolan M."/>
            <person name="Ohm R."/>
            <person name="Pangilinan J."/>
            <person name="Park H.-J."/>
            <person name="Ramirez L."/>
            <person name="Alfaro M."/>
            <person name="Sun H."/>
            <person name="Tritt A."/>
            <person name="Yoshinaga Y."/>
            <person name="Zwiers L.-H."/>
            <person name="Turgeon B."/>
            <person name="Goodwin S."/>
            <person name="Spatafora J."/>
            <person name="Crous P."/>
            <person name="Grigoriev I."/>
        </authorList>
    </citation>
    <scope>NUCLEOTIDE SEQUENCE</scope>
    <source>
        <strain evidence="2">CBS 123094</strain>
    </source>
</reference>
<feature type="compositionally biased region" description="Pro residues" evidence="1">
    <location>
        <begin position="688"/>
        <end position="703"/>
    </location>
</feature>
<dbReference type="OrthoDB" id="73788at2759"/>
<gene>
    <name evidence="2" type="ORF">P154DRAFT_519955</name>
</gene>